<feature type="compositionally biased region" description="Basic and acidic residues" evidence="2">
    <location>
        <begin position="193"/>
        <end position="209"/>
    </location>
</feature>
<protein>
    <submittedName>
        <fullName evidence="4">Mitochondrial large ribosomal subunit protein uL30m</fullName>
    </submittedName>
</protein>
<feature type="domain" description="Large ribosomal subunit protein uL30-like ferredoxin-like fold" evidence="3">
    <location>
        <begin position="43"/>
        <end position="94"/>
    </location>
</feature>
<dbReference type="AlphaFoldDB" id="A0A7C9TQW2"/>
<comment type="caution">
    <text evidence="4">The sequence shown here is derived from an EMBL/GenBank/DDBJ whole genome shotgun (WGS) entry which is preliminary data.</text>
</comment>
<dbReference type="Pfam" id="PF00327">
    <property type="entry name" value="Ribosomal_L30"/>
    <property type="match status" value="1"/>
</dbReference>
<accession>A0A7C9TQW2</accession>
<dbReference type="EMBL" id="JAAGWZ010000001">
    <property type="protein sequence ID" value="NEM90904.1"/>
    <property type="molecule type" value="Genomic_DNA"/>
</dbReference>
<evidence type="ECO:0000256" key="2">
    <source>
        <dbReference type="SAM" id="MobiDB-lite"/>
    </source>
</evidence>
<keyword evidence="5" id="KW-1185">Reference proteome</keyword>
<dbReference type="Gene3D" id="3.30.1390.20">
    <property type="entry name" value="Ribosomal protein L30, ferredoxin-like fold domain"/>
    <property type="match status" value="1"/>
</dbReference>
<dbReference type="InterPro" id="IPR036919">
    <property type="entry name" value="Ribo_uL30_ferredoxin-like_sf"/>
</dbReference>
<dbReference type="Proteomes" id="UP000479756">
    <property type="component" value="Unassembled WGS sequence"/>
</dbReference>
<sequence length="322" mass="36206">MATHQDLRWSPLALVPERAGIDVPFPLEEIRAYPELSGRSGDLLIIQLRSGIGVTRKRQATLRSLGLAGIRTSSLRSSREPGIFGYIRAVRDLVGVVELGGIMYRSAQLSARSTHLQYERIEYGSNTRPGGLVRNSDGEYFVFESDRNGLLLNWSTSLSASEAFEQFQQSFIDEGTPLRVRSGESASMVMVSGRHDPGHSPITHDRTLDSGDGDWEEYQVDPSNLIGEMPTEEAIDLIRRRDLPVVAARIAFRDVFMTWHRPYARFIDSDVESAEVGVYLNDLSRINGARRFVRNAGRARFFSEADITILVRERGNPKHIWI</sequence>
<feature type="region of interest" description="Disordered" evidence="2">
    <location>
        <begin position="193"/>
        <end position="212"/>
    </location>
</feature>
<comment type="similarity">
    <text evidence="1">Belongs to the universal ribosomal protein uL30 family.</text>
</comment>
<evidence type="ECO:0000256" key="1">
    <source>
        <dbReference type="ARBA" id="ARBA00007594"/>
    </source>
</evidence>
<dbReference type="InterPro" id="IPR016082">
    <property type="entry name" value="Ribosomal_uL30_ferredoxin-like"/>
</dbReference>
<gene>
    <name evidence="4" type="ORF">G3T37_05995</name>
</gene>
<name>A0A7C9TQW2_9MICO</name>
<evidence type="ECO:0000259" key="3">
    <source>
        <dbReference type="Pfam" id="PF00327"/>
    </source>
</evidence>
<organism evidence="4 5">
    <name type="scientific">Galbitalea soli</name>
    <dbReference type="NCBI Taxonomy" id="1268042"/>
    <lineage>
        <taxon>Bacteria</taxon>
        <taxon>Bacillati</taxon>
        <taxon>Actinomycetota</taxon>
        <taxon>Actinomycetes</taxon>
        <taxon>Micrococcales</taxon>
        <taxon>Microbacteriaceae</taxon>
        <taxon>Galbitalea</taxon>
    </lineage>
</organism>
<evidence type="ECO:0000313" key="4">
    <source>
        <dbReference type="EMBL" id="NEM90904.1"/>
    </source>
</evidence>
<evidence type="ECO:0000313" key="5">
    <source>
        <dbReference type="Proteomes" id="UP000479756"/>
    </source>
</evidence>
<reference evidence="4 5" key="1">
    <citation type="journal article" date="2014" name="Int. J. Syst. Evol. Microbiol.">
        <title>Description of Galbitalea soli gen. nov., sp. nov., and Frondihabitans sucicola sp. nov.</title>
        <authorList>
            <person name="Kim S.J."/>
            <person name="Lim J.M."/>
            <person name="Ahn J.H."/>
            <person name="Weon H.Y."/>
            <person name="Hamada M."/>
            <person name="Suzuki K."/>
            <person name="Ahn T.Y."/>
            <person name="Kwon S.W."/>
        </authorList>
    </citation>
    <scope>NUCLEOTIDE SEQUENCE [LARGE SCALE GENOMIC DNA]</scope>
    <source>
        <strain evidence="4 5">NBRC 108727</strain>
    </source>
</reference>
<dbReference type="SUPFAM" id="SSF55129">
    <property type="entry name" value="Ribosomal protein L30p/L7e"/>
    <property type="match status" value="1"/>
</dbReference>
<proteinExistence type="inferred from homology"/>
<dbReference type="RefSeq" id="WP_163472506.1">
    <property type="nucleotide sequence ID" value="NZ_JAAGWZ010000001.1"/>
</dbReference>